<dbReference type="RefSeq" id="WP_267534736.1">
    <property type="nucleotide sequence ID" value="NZ_JAPNKA010000001.1"/>
</dbReference>
<dbReference type="EMBL" id="JAPNKA010000001">
    <property type="protein sequence ID" value="MCY1075822.1"/>
    <property type="molecule type" value="Genomic_DNA"/>
</dbReference>
<dbReference type="Proteomes" id="UP001207654">
    <property type="component" value="Unassembled WGS sequence"/>
</dbReference>
<name>A0ABT4A2F1_9BACT</name>
<accession>A0ABT4A2F1</accession>
<protein>
    <recommendedName>
        <fullName evidence="4">SMODS-associating 2TM beta-strand rich effector domain-containing protein</fullName>
    </recommendedName>
</protein>
<evidence type="ECO:0000256" key="1">
    <source>
        <dbReference type="SAM" id="Phobius"/>
    </source>
</evidence>
<sequence length="236" mass="26693">MHTRVFPTPVLYWLVAGFILIYLVVAAFLSFGSIYLLPRSFIEGLFRYRSAPFILLLGIPCGIYFIAWRASDLFAWLVAPPKLEVDEEGLRAGDTRIAWRNVSAIVTVQNHDRLVLHHRGGTYRLRLNLWSDAEALYGHVTDHVVEALLQGVQRQVEAGKVVKFGPLTLSGAGLTHKKRLMRWDDIENIRFQDEFDDGVSTRELIITAQGRPLKIDEARIVNAPVLLAYLSQRLAG</sequence>
<feature type="transmembrane region" description="Helical" evidence="1">
    <location>
        <begin position="50"/>
        <end position="68"/>
    </location>
</feature>
<keyword evidence="1" id="KW-0812">Transmembrane</keyword>
<gene>
    <name evidence="2" type="ORF">OV287_15220</name>
</gene>
<proteinExistence type="predicted"/>
<keyword evidence="1" id="KW-1133">Transmembrane helix</keyword>
<evidence type="ECO:0008006" key="4">
    <source>
        <dbReference type="Google" id="ProtNLM"/>
    </source>
</evidence>
<comment type="caution">
    <text evidence="2">The sequence shown here is derived from an EMBL/GenBank/DDBJ whole genome shotgun (WGS) entry which is preliminary data.</text>
</comment>
<evidence type="ECO:0000313" key="2">
    <source>
        <dbReference type="EMBL" id="MCY1075822.1"/>
    </source>
</evidence>
<evidence type="ECO:0000313" key="3">
    <source>
        <dbReference type="Proteomes" id="UP001207654"/>
    </source>
</evidence>
<reference evidence="2 3" key="1">
    <citation type="submission" date="2022-11" db="EMBL/GenBank/DDBJ databases">
        <title>Minimal conservation of predation-associated metabolite biosynthetic gene clusters underscores biosynthetic potential of Myxococcota including descriptions for ten novel species: Archangium lansinium sp. nov., Myxococcus landrumus sp. nov., Nannocystis bai.</title>
        <authorList>
            <person name="Ahearne A."/>
            <person name="Stevens C."/>
            <person name="Phillips K."/>
        </authorList>
    </citation>
    <scope>NUCLEOTIDE SEQUENCE [LARGE SCALE GENOMIC DNA]</scope>
    <source>
        <strain evidence="2 3">MIWBW</strain>
    </source>
</reference>
<organism evidence="2 3">
    <name type="scientific">Archangium lansingense</name>
    <dbReference type="NCBI Taxonomy" id="2995310"/>
    <lineage>
        <taxon>Bacteria</taxon>
        <taxon>Pseudomonadati</taxon>
        <taxon>Myxococcota</taxon>
        <taxon>Myxococcia</taxon>
        <taxon>Myxococcales</taxon>
        <taxon>Cystobacterineae</taxon>
        <taxon>Archangiaceae</taxon>
        <taxon>Archangium</taxon>
    </lineage>
</organism>
<keyword evidence="1" id="KW-0472">Membrane</keyword>
<feature type="transmembrane region" description="Helical" evidence="1">
    <location>
        <begin position="12"/>
        <end position="38"/>
    </location>
</feature>
<keyword evidence="3" id="KW-1185">Reference proteome</keyword>